<evidence type="ECO:0000256" key="1">
    <source>
        <dbReference type="ARBA" id="ARBA00009121"/>
    </source>
</evidence>
<feature type="compositionally biased region" description="Basic and acidic residues" evidence="3">
    <location>
        <begin position="128"/>
        <end position="147"/>
    </location>
</feature>
<feature type="domain" description="Chitin-binding type-2" evidence="5">
    <location>
        <begin position="2240"/>
        <end position="2301"/>
    </location>
</feature>
<dbReference type="PANTHER" id="PTHR11177:SF235">
    <property type="entry name" value="CHITINASE-LIKE PROTEIN IDGF1-RELATED"/>
    <property type="match status" value="1"/>
</dbReference>
<dbReference type="PROSITE" id="PS50940">
    <property type="entry name" value="CHIT_BIND_II"/>
    <property type="match status" value="3"/>
</dbReference>
<gene>
    <name evidence="7" type="ORF">B7P43_G03227</name>
</gene>
<dbReference type="PROSITE" id="PS51910">
    <property type="entry name" value="GH18_2"/>
    <property type="match status" value="1"/>
</dbReference>
<feature type="chain" id="PRO_5014360030" evidence="4">
    <location>
        <begin position="22"/>
        <end position="2306"/>
    </location>
</feature>
<dbReference type="InterPro" id="IPR029070">
    <property type="entry name" value="Chitinase_insertion_sf"/>
</dbReference>
<feature type="domain" description="Chitin-binding type-2" evidence="5">
    <location>
        <begin position="571"/>
        <end position="635"/>
    </location>
</feature>
<evidence type="ECO:0000259" key="6">
    <source>
        <dbReference type="PROSITE" id="PS51910"/>
    </source>
</evidence>
<dbReference type="SMART" id="SM00636">
    <property type="entry name" value="Glyco_18"/>
    <property type="match status" value="1"/>
</dbReference>
<keyword evidence="8" id="KW-1185">Reference proteome</keyword>
<dbReference type="GO" id="GO:0006032">
    <property type="term" value="P:chitin catabolic process"/>
    <property type="evidence" value="ECO:0007669"/>
    <property type="project" value="TreeGrafter"/>
</dbReference>
<dbReference type="InParanoid" id="A0A2J7RRY2"/>
<dbReference type="SUPFAM" id="SSF57625">
    <property type="entry name" value="Invertebrate chitin-binding proteins"/>
    <property type="match status" value="3"/>
</dbReference>
<dbReference type="GO" id="GO:0005576">
    <property type="term" value="C:extracellular region"/>
    <property type="evidence" value="ECO:0007669"/>
    <property type="project" value="InterPro"/>
</dbReference>
<keyword evidence="4" id="KW-0732">Signal</keyword>
<feature type="region of interest" description="Disordered" evidence="3">
    <location>
        <begin position="1433"/>
        <end position="1452"/>
    </location>
</feature>
<accession>A0A2J7RRY2</accession>
<organism evidence="7 8">
    <name type="scientific">Cryptotermes secundus</name>
    <dbReference type="NCBI Taxonomy" id="105785"/>
    <lineage>
        <taxon>Eukaryota</taxon>
        <taxon>Metazoa</taxon>
        <taxon>Ecdysozoa</taxon>
        <taxon>Arthropoda</taxon>
        <taxon>Hexapoda</taxon>
        <taxon>Insecta</taxon>
        <taxon>Pterygota</taxon>
        <taxon>Neoptera</taxon>
        <taxon>Polyneoptera</taxon>
        <taxon>Dictyoptera</taxon>
        <taxon>Blattodea</taxon>
        <taxon>Blattoidea</taxon>
        <taxon>Termitoidae</taxon>
        <taxon>Kalotermitidae</taxon>
        <taxon>Cryptotermitinae</taxon>
        <taxon>Cryptotermes</taxon>
    </lineage>
</organism>
<feature type="region of interest" description="Disordered" evidence="3">
    <location>
        <begin position="2192"/>
        <end position="2219"/>
    </location>
</feature>
<feature type="domain" description="Chitin-binding type-2" evidence="5">
    <location>
        <begin position="646"/>
        <end position="710"/>
    </location>
</feature>
<feature type="domain" description="GH18" evidence="6">
    <location>
        <begin position="42"/>
        <end position="516"/>
    </location>
</feature>
<name>A0A2J7RRY2_9NEOP</name>
<dbReference type="Pfam" id="PF01607">
    <property type="entry name" value="CBM_14"/>
    <property type="match status" value="3"/>
</dbReference>
<feature type="compositionally biased region" description="Basic and acidic residues" evidence="3">
    <location>
        <begin position="262"/>
        <end position="273"/>
    </location>
</feature>
<dbReference type="InterPro" id="IPR011583">
    <property type="entry name" value="Chitinase_II/V-like_cat"/>
</dbReference>
<feature type="signal peptide" evidence="4">
    <location>
        <begin position="1"/>
        <end position="21"/>
    </location>
</feature>
<dbReference type="InterPro" id="IPR001223">
    <property type="entry name" value="Glyco_hydro18_cat"/>
</dbReference>
<feature type="region of interest" description="Disordered" evidence="3">
    <location>
        <begin position="258"/>
        <end position="291"/>
    </location>
</feature>
<dbReference type="InterPro" id="IPR050314">
    <property type="entry name" value="Glycosyl_Hydrlase_18"/>
</dbReference>
<dbReference type="Gene3D" id="2.170.140.10">
    <property type="entry name" value="Chitin binding domain"/>
    <property type="match status" value="3"/>
</dbReference>
<dbReference type="OrthoDB" id="76388at2759"/>
<dbReference type="Pfam" id="PF00704">
    <property type="entry name" value="Glyco_hydro_18"/>
    <property type="match status" value="2"/>
</dbReference>
<evidence type="ECO:0000256" key="4">
    <source>
        <dbReference type="SAM" id="SignalP"/>
    </source>
</evidence>
<keyword evidence="2" id="KW-0147">Chitin-binding</keyword>
<sequence length="2306" mass="244699">MGSPVAALLCLAFWLCGPTAAIRVPVSYDDTPSACPGPVPSKVVLCYYEGHLALQKLDPCLCSHLVFTSAATINPSNYTLHLTTGDDEKGSLKSERVKYGLEYQGTRTRERLPWQGPEAYTKKQKRPLVREGAPEEQDHVGKATREVRRRNPELQVLLSVGGVRIPTEVVEALVKSADRRTAFASSVARNIRDAELNGIEIDFRLDARGGSKQSKAGLVALAKLLREEMGDERSHRNKRDYSVFEHVDDISTTAWTPSRRYGPRDVRRAEPGKRLAPHRPTLRSTRTDTDRRARERLRQRYLALDVQTPKSRLLLLNIPTQPEILVKRFDLKTLTKYVDYFIVPSHNLTDSSEEGFTYHPSRLMGLNDILNTDSLLDLLMGLGAHHDKLIITIPATALRFTLKNVEENTPRSPVTDGKETLTQTELCTLLADGGWTIERDDDLTAPYAFKNDSWIAFDDKISVGIKSKYVLLRDLGGAALYAVDSADWSGSCLEENSTRSRAPLLLHTLYHAFTSLARKSRGVLLETLQQDIRTSSLRTVSGDVRLSPYRVVRVVDPTGHLHVVRRDSNVELTCTRPGFFRHPRTCKRFYRCVKFDQDSDEFTVFVYDCPPGLIFEQRWEICIWPGTTLEDPCYGSTEIAPVPKARYICPTVEGYYADPENCRWFFACLDHARDGISPLTAYEFRCPFGLVFDEKNLLCQWPWLVDGCGKGGAATGAYFGSVTFGGARRGYIATAGNGYTIGGGGAGTVLSQASGSAFVTAGDLNVRSGIGVTSGADRTVVQRGAGLVTGYEAGYGAGGVLLTEDNTGSNERASLTHAAGANRGNVKYSGSSALGGELGGQIANAYITGGRSSESFGNAGSYNEGRYISSYASLPDSYVSGGRIENSGGFVSGEYVGVHGIGAASAYISGGQAAGISTDSKNAFIGSSGSARALYSSNVAHGNEGLYFSGGDLSSVSDQTVVKTPNVPGLLATTFKKPAVAQLPIVHPTAVPPTAHQQRLVGISQVQTLIPSVEKVPVVQPAAIPVAQAVPVTAYQQTVVETPQAPAVPVTTFREAAVSKIPAVQPAVVPLPQRVPVTAFQQTVVETPQAPILPVTTFRKPAIAKIPVVQPAVVPVAQTVPATVYQQTVTETPSPVVRVTPAVAKVPVTQSAAVSVAEAAPVTLYQEIVGESPAVATIPVAPAVSLVQKTVPVTTHVRRPTVSHAPIVGAAPLATYFQETPVVSDLSTRTKLRPVAHQAPIIPVARPVVPIVNTYLSTPAPTVLPIQTEFSEIGVSGFAIGRGAGEGRHFQGRPAISVATNGAAGISVPNVSSDIETFGAVVTENAVPVTPAPVIRAGVSSGGHSFSTTATTVITSGSVPVSSVQSKASSGNVQSPPNSAILSSNYLPVTPVVTSGISNGAYSYSTPASAILTGDAVSIKQVPVLKSHVPSESYSLSTHLPTEKSNAPSSEYSYSSPAPNILSSGTVSVKPNVGVYSVPSIDIVPGDTVSIINTRITPAVGYSYPKPSSTFATGKAATFRGVSLASGLEPAVFESSPGLASGLEIPSSTAGPTFVGSDVTGERYSTKVGATRLTAPPASNIEISNIHKNGYASSSVTDVPRISISRGYTLSQKALLSSNVEPIHSVSIADGEFGARKSDLGRESVAPYPAEARERFSPQINATYGAPPVTVYTTDSNFISVTGHAQGRGRPYLGPGYVSSAPIPTTPTPGPRIFYSDTPRPNFVSSTSSPAAYMAEIIPKSDGVVSTPVPAVTSTLIGETSAPVSQSTSSDHQNLEVFGSRLGQSASRRKPAPIMRINYDNENTEALLDKYSGKFGGLLDNNKEGFISGIINDDLVDRDRGRVIQNSRVKASQRGRVDTVSLSGLNTVYSATGYSDRSSSIVSGTTAGFSTTPATDIGSSTLGNTAYISTTSSPNSGGFRGKFRYGSKVNTEADGGNGYDAITVGLEDSKLRSKQEPVVFITRLSDVNPLLIAKLGAQCTCKSNTVTLKKPDDFSNVGISGSKLAPISSATFDDDVTSRSGTYNIPEHIPLAPLPGSNLVTGSSPDMILGLNDEISSTSQSLTPVPLSTPKTNEFLEAIGLDEIRVTPAPTVLITTSRPRTKLTGDAYKRAKPVDIRYLVPSNTDVRLRTGPQRLSTTPEPLDKVSSTISSATGIRYRTRPEARNVVSTTAVPVAVVSGGYHEAGSLGPGADAVASTRGSGVRTDGSLTKAGSGATGAGRSFDRYGPGGWRGLDETLQGSVDCQRAGLFRHPKYCNKFYACYWDEWKGRYTLHVFNCPVHLAYDSNLGACNWPSKGPACSDDNLLV</sequence>
<dbReference type="SUPFAM" id="SSF51445">
    <property type="entry name" value="(Trans)glycosidases"/>
    <property type="match status" value="2"/>
</dbReference>
<feature type="region of interest" description="Disordered" evidence="3">
    <location>
        <begin position="121"/>
        <end position="147"/>
    </location>
</feature>
<evidence type="ECO:0000256" key="2">
    <source>
        <dbReference type="ARBA" id="ARBA00022669"/>
    </source>
</evidence>
<dbReference type="Gene3D" id="3.10.50.10">
    <property type="match status" value="1"/>
</dbReference>
<protein>
    <submittedName>
        <fullName evidence="7">Uncharacterized protein</fullName>
    </submittedName>
</protein>
<reference evidence="7 8" key="1">
    <citation type="submission" date="2017-12" db="EMBL/GenBank/DDBJ databases">
        <title>Hemimetabolous genomes reveal molecular basis of termite eusociality.</title>
        <authorList>
            <person name="Harrison M.C."/>
            <person name="Jongepier E."/>
            <person name="Robertson H.M."/>
            <person name="Arning N."/>
            <person name="Bitard-Feildel T."/>
            <person name="Chao H."/>
            <person name="Childers C.P."/>
            <person name="Dinh H."/>
            <person name="Doddapaneni H."/>
            <person name="Dugan S."/>
            <person name="Gowin J."/>
            <person name="Greiner C."/>
            <person name="Han Y."/>
            <person name="Hu H."/>
            <person name="Hughes D.S.T."/>
            <person name="Huylmans A.-K."/>
            <person name="Kemena C."/>
            <person name="Kremer L.P.M."/>
            <person name="Lee S.L."/>
            <person name="Lopez-Ezquerra A."/>
            <person name="Mallet L."/>
            <person name="Monroy-Kuhn J.M."/>
            <person name="Moser A."/>
            <person name="Murali S.C."/>
            <person name="Muzny D.M."/>
            <person name="Otani S."/>
            <person name="Piulachs M.-D."/>
            <person name="Poelchau M."/>
            <person name="Qu J."/>
            <person name="Schaub F."/>
            <person name="Wada-Katsumata A."/>
            <person name="Worley K.C."/>
            <person name="Xie Q."/>
            <person name="Ylla G."/>
            <person name="Poulsen M."/>
            <person name="Gibbs R.A."/>
            <person name="Schal C."/>
            <person name="Richards S."/>
            <person name="Belles X."/>
            <person name="Korb J."/>
            <person name="Bornberg-Bauer E."/>
        </authorList>
    </citation>
    <scope>NUCLEOTIDE SEQUENCE [LARGE SCALE GENOMIC DNA]</scope>
    <source>
        <tissue evidence="7">Whole body</tissue>
    </source>
</reference>
<dbReference type="GO" id="GO:0004568">
    <property type="term" value="F:chitinase activity"/>
    <property type="evidence" value="ECO:0007669"/>
    <property type="project" value="TreeGrafter"/>
</dbReference>
<proteinExistence type="inferred from homology"/>
<dbReference type="GO" id="GO:0008061">
    <property type="term" value="F:chitin binding"/>
    <property type="evidence" value="ECO:0007669"/>
    <property type="project" value="UniProtKB-KW"/>
</dbReference>
<dbReference type="SMART" id="SM00494">
    <property type="entry name" value="ChtBD2"/>
    <property type="match status" value="3"/>
</dbReference>
<dbReference type="Proteomes" id="UP000235965">
    <property type="component" value="Unassembled WGS sequence"/>
</dbReference>
<evidence type="ECO:0000313" key="7">
    <source>
        <dbReference type="EMBL" id="PNF43598.1"/>
    </source>
</evidence>
<dbReference type="InterPro" id="IPR017853">
    <property type="entry name" value="GH"/>
</dbReference>
<dbReference type="PANTHER" id="PTHR11177">
    <property type="entry name" value="CHITINASE"/>
    <property type="match status" value="1"/>
</dbReference>
<evidence type="ECO:0000256" key="3">
    <source>
        <dbReference type="SAM" id="MobiDB-lite"/>
    </source>
</evidence>
<dbReference type="EMBL" id="NEVH01000597">
    <property type="protein sequence ID" value="PNF43598.1"/>
    <property type="molecule type" value="Genomic_DNA"/>
</dbReference>
<evidence type="ECO:0000313" key="8">
    <source>
        <dbReference type="Proteomes" id="UP000235965"/>
    </source>
</evidence>
<dbReference type="InterPro" id="IPR002557">
    <property type="entry name" value="Chitin-bd_dom"/>
</dbReference>
<dbReference type="Gene3D" id="3.20.20.80">
    <property type="entry name" value="Glycosidases"/>
    <property type="match status" value="2"/>
</dbReference>
<feature type="compositionally biased region" description="Polar residues" evidence="3">
    <location>
        <begin position="1433"/>
        <end position="1444"/>
    </location>
</feature>
<dbReference type="GO" id="GO:0005975">
    <property type="term" value="P:carbohydrate metabolic process"/>
    <property type="evidence" value="ECO:0007669"/>
    <property type="project" value="InterPro"/>
</dbReference>
<comment type="caution">
    <text evidence="7">The sequence shown here is derived from an EMBL/GenBank/DDBJ whole genome shotgun (WGS) entry which is preliminary data.</text>
</comment>
<evidence type="ECO:0000259" key="5">
    <source>
        <dbReference type="PROSITE" id="PS50940"/>
    </source>
</evidence>
<comment type="similarity">
    <text evidence="1">Belongs to the glycosyl hydrolase 18 family. Chitinase class II subfamily.</text>
</comment>
<dbReference type="InterPro" id="IPR036508">
    <property type="entry name" value="Chitin-bd_dom_sf"/>
</dbReference>
<dbReference type="STRING" id="105785.A0A2J7RRY2"/>